<dbReference type="AlphaFoldDB" id="A0A1F6MC60"/>
<dbReference type="Proteomes" id="UP000176413">
    <property type="component" value="Unassembled WGS sequence"/>
</dbReference>
<dbReference type="EMBL" id="MFQA01000011">
    <property type="protein sequence ID" value="OGH69204.1"/>
    <property type="molecule type" value="Genomic_DNA"/>
</dbReference>
<evidence type="ECO:0000256" key="1">
    <source>
        <dbReference type="SAM" id="SignalP"/>
    </source>
</evidence>
<gene>
    <name evidence="2" type="ORF">A3D53_00310</name>
</gene>
<feature type="signal peptide" evidence="1">
    <location>
        <begin position="1"/>
        <end position="24"/>
    </location>
</feature>
<evidence type="ECO:0000313" key="3">
    <source>
        <dbReference type="Proteomes" id="UP000176413"/>
    </source>
</evidence>
<sequence length="377" mass="39457">MTKSIKTFVVLLFVVFVNFTPACGGEESTAQLANPHCGEVNLPDASSDASTELPSGPVLDIECGSLGGNVAVAADNVQVFSCKLTARNESIKITKLAVTMRGHFIAADTRAVRMYRAGDGSPFVSGIMNGTNEAVMNWAANENLLPEAIQPENPVTIVLKADIGFAGQVILGSDFHFEIVSTEDVVAREVNNGALVKVNILSAVGGTYRIVPFQVVVTGDAPASGSSYTQAVLSGTQLGRFKITNFGSSLVFVTKATLADKGSHSGSMSYRLYYSDQNSSNYVANTAAVASDSMDFGDLSVQVPIDGGSYRYFTVAVYSSAASSGDSWQVAVPVGAVSYMTEEADLGYDGNGTGSLQGRIYGLSCDGSVTLGTIFKN</sequence>
<reference evidence="2 3" key="1">
    <citation type="journal article" date="2016" name="Nat. Commun.">
        <title>Thousands of microbial genomes shed light on interconnected biogeochemical processes in an aquifer system.</title>
        <authorList>
            <person name="Anantharaman K."/>
            <person name="Brown C.T."/>
            <person name="Hug L.A."/>
            <person name="Sharon I."/>
            <person name="Castelle C.J."/>
            <person name="Probst A.J."/>
            <person name="Thomas B.C."/>
            <person name="Singh A."/>
            <person name="Wilkins M.J."/>
            <person name="Karaoz U."/>
            <person name="Brodie E.L."/>
            <person name="Williams K.H."/>
            <person name="Hubbard S.S."/>
            <person name="Banfield J.F."/>
        </authorList>
    </citation>
    <scope>NUCLEOTIDE SEQUENCE [LARGE SCALE GENOMIC DNA]</scope>
</reference>
<name>A0A1F6MC60_9BACT</name>
<feature type="chain" id="PRO_5009525618" evidence="1">
    <location>
        <begin position="25"/>
        <end position="377"/>
    </location>
</feature>
<protein>
    <submittedName>
        <fullName evidence="2">Uncharacterized protein</fullName>
    </submittedName>
</protein>
<evidence type="ECO:0000313" key="2">
    <source>
        <dbReference type="EMBL" id="OGH69204.1"/>
    </source>
</evidence>
<organism evidence="2 3">
    <name type="scientific">Candidatus Magasanikbacteria bacterium RIFCSPHIGHO2_02_FULL_45_10</name>
    <dbReference type="NCBI Taxonomy" id="1798679"/>
    <lineage>
        <taxon>Bacteria</taxon>
        <taxon>Candidatus Magasanikiibacteriota</taxon>
    </lineage>
</organism>
<proteinExistence type="predicted"/>
<comment type="caution">
    <text evidence="2">The sequence shown here is derived from an EMBL/GenBank/DDBJ whole genome shotgun (WGS) entry which is preliminary data.</text>
</comment>
<keyword evidence="1" id="KW-0732">Signal</keyword>
<accession>A0A1F6MC60</accession>